<evidence type="ECO:0000313" key="2">
    <source>
        <dbReference type="EMBL" id="KAF5926580.1"/>
    </source>
</evidence>
<dbReference type="AlphaFoldDB" id="A0A7J7FEY3"/>
<dbReference type="EMBL" id="JACDTQ010000745">
    <property type="protein sequence ID" value="KAF5926580.1"/>
    <property type="molecule type" value="Genomic_DNA"/>
</dbReference>
<evidence type="ECO:0000256" key="1">
    <source>
        <dbReference type="SAM" id="MobiDB-lite"/>
    </source>
</evidence>
<evidence type="ECO:0000313" key="3">
    <source>
        <dbReference type="Proteomes" id="UP000551758"/>
    </source>
</evidence>
<sequence length="317" mass="34987">MALGLNKRKTSPHVSPRIEQKQLRGVGCASARRPGSLKLQKAPREPVPSTFICTLAAHPPHLRHRHPQPAAPHAPPACGASHVDPERGRDVNTECERRLEPRTCSLIRAACVRVDSQSKAAFIRTALTLLASKPGQHTLAEDALAQGLELLKGEGGARAGGGAFTRAPSVSSVPRHSSLFSSRHSEFICLQADYVSSSLSSRPLDPPPAPYSRPLLLRICLRHNGAISGLAGVGRHAPATPLPFRGAIKSAARRLLLFARRSWKCRYWEVRRLRRWRWRRLGKSERCDRAAVARLFLCPAASRLENNFLTIKKREKK</sequence>
<feature type="region of interest" description="Disordered" evidence="1">
    <location>
        <begin position="1"/>
        <end position="43"/>
    </location>
</feature>
<organism evidence="2 3">
    <name type="scientific">Diceros bicornis minor</name>
    <name type="common">South-central black rhinoceros</name>
    <dbReference type="NCBI Taxonomy" id="77932"/>
    <lineage>
        <taxon>Eukaryota</taxon>
        <taxon>Metazoa</taxon>
        <taxon>Chordata</taxon>
        <taxon>Craniata</taxon>
        <taxon>Vertebrata</taxon>
        <taxon>Euteleostomi</taxon>
        <taxon>Mammalia</taxon>
        <taxon>Eutheria</taxon>
        <taxon>Laurasiatheria</taxon>
        <taxon>Perissodactyla</taxon>
        <taxon>Rhinocerotidae</taxon>
        <taxon>Diceros</taxon>
    </lineage>
</organism>
<feature type="region of interest" description="Disordered" evidence="1">
    <location>
        <begin position="61"/>
        <end position="94"/>
    </location>
</feature>
<feature type="compositionally biased region" description="Basic residues" evidence="1">
    <location>
        <begin position="1"/>
        <end position="11"/>
    </location>
</feature>
<accession>A0A7J7FEY3</accession>
<feature type="compositionally biased region" description="Basic and acidic residues" evidence="1">
    <location>
        <begin position="83"/>
        <end position="94"/>
    </location>
</feature>
<protein>
    <submittedName>
        <fullName evidence="2">Uncharacterized protein</fullName>
    </submittedName>
</protein>
<reference evidence="2 3" key="1">
    <citation type="journal article" date="2020" name="Mol. Biol. Evol.">
        <title>Interspecific Gene Flow and the Evolution of Specialization in Black and White Rhinoceros.</title>
        <authorList>
            <person name="Moodley Y."/>
            <person name="Westbury M.V."/>
            <person name="Russo I.M."/>
            <person name="Gopalakrishnan S."/>
            <person name="Rakotoarivelo A."/>
            <person name="Olsen R.A."/>
            <person name="Prost S."/>
            <person name="Tunstall T."/>
            <person name="Ryder O.A."/>
            <person name="Dalen L."/>
            <person name="Bruford M.W."/>
        </authorList>
    </citation>
    <scope>NUCLEOTIDE SEQUENCE [LARGE SCALE GENOMIC DNA]</scope>
    <source>
        <strain evidence="2">SBR-YM</strain>
        <tissue evidence="2">Skin</tissue>
    </source>
</reference>
<dbReference type="Proteomes" id="UP000551758">
    <property type="component" value="Unassembled WGS sequence"/>
</dbReference>
<gene>
    <name evidence="2" type="ORF">HPG69_001209</name>
</gene>
<name>A0A7J7FEY3_DICBM</name>
<keyword evidence="3" id="KW-1185">Reference proteome</keyword>
<comment type="caution">
    <text evidence="2">The sequence shown here is derived from an EMBL/GenBank/DDBJ whole genome shotgun (WGS) entry which is preliminary data.</text>
</comment>
<proteinExistence type="predicted"/>